<evidence type="ECO:0000313" key="3">
    <source>
        <dbReference type="Proteomes" id="UP000549113"/>
    </source>
</evidence>
<sequence length="434" mass="45828">MARFLLSAMPFTGHINPIRAVAAALVARGHDVRIYSGAAFRGPVESSGARLVPWHHAPDFDENDLAATFPRLLGKKGLGQLLINVEDVFINTSSAQVEDLRDEWVREPWDAIAGDDVSIGVALYAAQNGGPWATISIIPLNLAGTQGPPSGLGLWPGTNPFTKARDATLRAIAPLLARSLAKAIARSEKSIGLPPRGLTMEQITFSRQLIVASGSPLLDFERTDRPDFLQFVGELRTPRTASLALPAWWRSDLDGRRVVHVTQGTQNIDPTDLIVPTLAALADRDDLLVVVTTGVPGEDGLGFPVPVNTRVAGFLPYSELLPRVDVAVTNGGWGGTLAMLAHDIPLVIAGGDLDKPEIASRVAWTGAAVNLKTGTPTTAQVAAGLDTVTTDPSYRDAATRVGVQLRSLGGAARAAELLEQLAQPGYGSTPGPGD</sequence>
<organism evidence="2 3">
    <name type="scientific">Microbacterium invictum</name>
    <dbReference type="NCBI Taxonomy" id="515415"/>
    <lineage>
        <taxon>Bacteria</taxon>
        <taxon>Bacillati</taxon>
        <taxon>Actinomycetota</taxon>
        <taxon>Actinomycetes</taxon>
        <taxon>Micrococcales</taxon>
        <taxon>Microbacteriaceae</taxon>
        <taxon>Microbacterium</taxon>
    </lineage>
</organism>
<dbReference type="GO" id="GO:0016758">
    <property type="term" value="F:hexosyltransferase activity"/>
    <property type="evidence" value="ECO:0007669"/>
    <property type="project" value="UniProtKB-ARBA"/>
</dbReference>
<dbReference type="InterPro" id="IPR050426">
    <property type="entry name" value="Glycosyltransferase_28"/>
</dbReference>
<proteinExistence type="predicted"/>
<dbReference type="GO" id="GO:0008194">
    <property type="term" value="F:UDP-glycosyltransferase activity"/>
    <property type="evidence" value="ECO:0007669"/>
    <property type="project" value="InterPro"/>
</dbReference>
<dbReference type="GO" id="GO:0017000">
    <property type="term" value="P:antibiotic biosynthetic process"/>
    <property type="evidence" value="ECO:0007669"/>
    <property type="project" value="UniProtKB-ARBA"/>
</dbReference>
<dbReference type="RefSeq" id="WP_183499817.1">
    <property type="nucleotide sequence ID" value="NZ_BAABCO010000002.1"/>
</dbReference>
<dbReference type="Proteomes" id="UP000549113">
    <property type="component" value="Unassembled WGS sequence"/>
</dbReference>
<name>A0AA40SPY1_9MICO</name>
<keyword evidence="3" id="KW-1185">Reference proteome</keyword>
<evidence type="ECO:0000313" key="2">
    <source>
        <dbReference type="EMBL" id="MBB4140257.1"/>
    </source>
</evidence>
<dbReference type="AlphaFoldDB" id="A0AA40SPY1"/>
<protein>
    <submittedName>
        <fullName evidence="2">MGT family glycosyltransferase</fullName>
    </submittedName>
</protein>
<dbReference type="PANTHER" id="PTHR48050">
    <property type="entry name" value="STEROL 3-BETA-GLUCOSYLTRANSFERASE"/>
    <property type="match status" value="1"/>
</dbReference>
<dbReference type="Pfam" id="PF06722">
    <property type="entry name" value="EryCIII-like_C"/>
    <property type="match status" value="1"/>
</dbReference>
<dbReference type="InterPro" id="IPR010610">
    <property type="entry name" value="EryCIII-like_C"/>
</dbReference>
<comment type="caution">
    <text evidence="2">The sequence shown here is derived from an EMBL/GenBank/DDBJ whole genome shotgun (WGS) entry which is preliminary data.</text>
</comment>
<accession>A0AA40SPY1</accession>
<dbReference type="CDD" id="cd03784">
    <property type="entry name" value="GT1_Gtf-like"/>
    <property type="match status" value="1"/>
</dbReference>
<dbReference type="InterPro" id="IPR002213">
    <property type="entry name" value="UDP_glucos_trans"/>
</dbReference>
<dbReference type="EMBL" id="JACIFH010000001">
    <property type="protein sequence ID" value="MBB4140257.1"/>
    <property type="molecule type" value="Genomic_DNA"/>
</dbReference>
<reference evidence="2 3" key="1">
    <citation type="submission" date="2020-08" db="EMBL/GenBank/DDBJ databases">
        <title>Sequencing the genomes of 1000 actinobacteria strains.</title>
        <authorList>
            <person name="Klenk H.-P."/>
        </authorList>
    </citation>
    <scope>NUCLEOTIDE SEQUENCE [LARGE SCALE GENOMIC DNA]</scope>
    <source>
        <strain evidence="2 3">DSM 19600</strain>
    </source>
</reference>
<dbReference type="Gene3D" id="3.40.50.2000">
    <property type="entry name" value="Glycogen Phosphorylase B"/>
    <property type="match status" value="2"/>
</dbReference>
<gene>
    <name evidence="2" type="ORF">BKA10_002051</name>
</gene>
<dbReference type="PANTHER" id="PTHR48050:SF13">
    <property type="entry name" value="STEROL 3-BETA-GLUCOSYLTRANSFERASE UGT80A2"/>
    <property type="match status" value="1"/>
</dbReference>
<evidence type="ECO:0000259" key="1">
    <source>
        <dbReference type="Pfam" id="PF06722"/>
    </source>
</evidence>
<feature type="domain" description="Erythromycin biosynthesis protein CIII-like C-terminal" evidence="1">
    <location>
        <begin position="290"/>
        <end position="401"/>
    </location>
</feature>
<dbReference type="SUPFAM" id="SSF53756">
    <property type="entry name" value="UDP-Glycosyltransferase/glycogen phosphorylase"/>
    <property type="match status" value="1"/>
</dbReference>